<organism evidence="1 2">
    <name type="scientific">Dreissena polymorpha</name>
    <name type="common">Zebra mussel</name>
    <name type="synonym">Mytilus polymorpha</name>
    <dbReference type="NCBI Taxonomy" id="45954"/>
    <lineage>
        <taxon>Eukaryota</taxon>
        <taxon>Metazoa</taxon>
        <taxon>Spiralia</taxon>
        <taxon>Lophotrochozoa</taxon>
        <taxon>Mollusca</taxon>
        <taxon>Bivalvia</taxon>
        <taxon>Autobranchia</taxon>
        <taxon>Heteroconchia</taxon>
        <taxon>Euheterodonta</taxon>
        <taxon>Imparidentia</taxon>
        <taxon>Neoheterodontei</taxon>
        <taxon>Myida</taxon>
        <taxon>Dreissenoidea</taxon>
        <taxon>Dreissenidae</taxon>
        <taxon>Dreissena</taxon>
    </lineage>
</organism>
<dbReference type="EMBL" id="JAIWYP010000005">
    <property type="protein sequence ID" value="KAH3829077.1"/>
    <property type="molecule type" value="Genomic_DNA"/>
</dbReference>
<evidence type="ECO:0000313" key="1">
    <source>
        <dbReference type="EMBL" id="KAH3829077.1"/>
    </source>
</evidence>
<accession>A0A9D4H692</accession>
<sequence>MLGPRIMKLHRYIDHGSQITPIEFQVTRYINHDLQMTSISFEVTGSKVKFTKGPIDLQLVSKGSEVVSVIKL</sequence>
<dbReference type="Proteomes" id="UP000828390">
    <property type="component" value="Unassembled WGS sequence"/>
</dbReference>
<evidence type="ECO:0000313" key="2">
    <source>
        <dbReference type="Proteomes" id="UP000828390"/>
    </source>
</evidence>
<comment type="caution">
    <text evidence="1">The sequence shown here is derived from an EMBL/GenBank/DDBJ whole genome shotgun (WGS) entry which is preliminary data.</text>
</comment>
<keyword evidence="2" id="KW-1185">Reference proteome</keyword>
<name>A0A9D4H692_DREPO</name>
<protein>
    <submittedName>
        <fullName evidence="1">Uncharacterized protein</fullName>
    </submittedName>
</protein>
<reference evidence="1" key="2">
    <citation type="submission" date="2020-11" db="EMBL/GenBank/DDBJ databases">
        <authorList>
            <person name="McCartney M.A."/>
            <person name="Auch B."/>
            <person name="Kono T."/>
            <person name="Mallez S."/>
            <person name="Becker A."/>
            <person name="Gohl D.M."/>
            <person name="Silverstein K.A.T."/>
            <person name="Koren S."/>
            <person name="Bechman K.B."/>
            <person name="Herman A."/>
            <person name="Abrahante J.E."/>
            <person name="Garbe J."/>
        </authorList>
    </citation>
    <scope>NUCLEOTIDE SEQUENCE</scope>
    <source>
        <strain evidence="1">Duluth1</strain>
        <tissue evidence="1">Whole animal</tissue>
    </source>
</reference>
<proteinExistence type="predicted"/>
<reference evidence="1" key="1">
    <citation type="journal article" date="2019" name="bioRxiv">
        <title>The Genome of the Zebra Mussel, Dreissena polymorpha: A Resource for Invasive Species Research.</title>
        <authorList>
            <person name="McCartney M.A."/>
            <person name="Auch B."/>
            <person name="Kono T."/>
            <person name="Mallez S."/>
            <person name="Zhang Y."/>
            <person name="Obille A."/>
            <person name="Becker A."/>
            <person name="Abrahante J.E."/>
            <person name="Garbe J."/>
            <person name="Badalamenti J.P."/>
            <person name="Herman A."/>
            <person name="Mangelson H."/>
            <person name="Liachko I."/>
            <person name="Sullivan S."/>
            <person name="Sone E.D."/>
            <person name="Koren S."/>
            <person name="Silverstein K.A.T."/>
            <person name="Beckman K.B."/>
            <person name="Gohl D.M."/>
        </authorList>
    </citation>
    <scope>NUCLEOTIDE SEQUENCE</scope>
    <source>
        <strain evidence="1">Duluth1</strain>
        <tissue evidence="1">Whole animal</tissue>
    </source>
</reference>
<gene>
    <name evidence="1" type="ORF">DPMN_131065</name>
</gene>
<dbReference type="AlphaFoldDB" id="A0A9D4H692"/>